<evidence type="ECO:0000256" key="3">
    <source>
        <dbReference type="ARBA" id="ARBA00006916"/>
    </source>
</evidence>
<comment type="function">
    <text evidence="1">Involved in rRNA processing.</text>
</comment>
<feature type="compositionally biased region" description="Basic and acidic residues" evidence="10">
    <location>
        <begin position="277"/>
        <end position="289"/>
    </location>
</feature>
<keyword evidence="6" id="KW-0698">rRNA processing</keyword>
<feature type="region of interest" description="Disordered" evidence="10">
    <location>
        <begin position="178"/>
        <end position="300"/>
    </location>
</feature>
<feature type="compositionally biased region" description="Basic and acidic residues" evidence="10">
    <location>
        <begin position="252"/>
        <end position="262"/>
    </location>
</feature>
<protein>
    <recommendedName>
        <fullName evidence="4">rRNA-processing protein EFG1</fullName>
    </recommendedName>
    <alternativeName>
        <fullName evidence="5">rRNA-processing protein efg1</fullName>
    </alternativeName>
</protein>
<evidence type="ECO:0000256" key="10">
    <source>
        <dbReference type="SAM" id="MobiDB-lite"/>
    </source>
</evidence>
<feature type="coiled-coil region" evidence="9">
    <location>
        <begin position="52"/>
        <end position="151"/>
    </location>
</feature>
<proteinExistence type="inferred from homology"/>
<keyword evidence="12" id="KW-1185">Reference proteome</keyword>
<feature type="compositionally biased region" description="Basic and acidic residues" evidence="10">
    <location>
        <begin position="196"/>
        <end position="207"/>
    </location>
</feature>
<keyword evidence="8" id="KW-0539">Nucleus</keyword>
<evidence type="ECO:0000256" key="1">
    <source>
        <dbReference type="ARBA" id="ARBA00002773"/>
    </source>
</evidence>
<gene>
    <name evidence="11" type="ORF">B5807_03476</name>
</gene>
<dbReference type="EMBL" id="KZ107840">
    <property type="protein sequence ID" value="OSS51533.1"/>
    <property type="molecule type" value="Genomic_DNA"/>
</dbReference>
<comment type="subcellular location">
    <subcellularLocation>
        <location evidence="2">Nucleus</location>
        <location evidence="2">Nucleolus</location>
    </subcellularLocation>
</comment>
<evidence type="ECO:0000313" key="11">
    <source>
        <dbReference type="EMBL" id="OSS51533.1"/>
    </source>
</evidence>
<feature type="compositionally biased region" description="Acidic residues" evidence="10">
    <location>
        <begin position="290"/>
        <end position="300"/>
    </location>
</feature>
<organism evidence="11 12">
    <name type="scientific">Epicoccum nigrum</name>
    <name type="common">Soil fungus</name>
    <name type="synonym">Epicoccum purpurascens</name>
    <dbReference type="NCBI Taxonomy" id="105696"/>
    <lineage>
        <taxon>Eukaryota</taxon>
        <taxon>Fungi</taxon>
        <taxon>Dikarya</taxon>
        <taxon>Ascomycota</taxon>
        <taxon>Pezizomycotina</taxon>
        <taxon>Dothideomycetes</taxon>
        <taxon>Pleosporomycetidae</taxon>
        <taxon>Pleosporales</taxon>
        <taxon>Pleosporineae</taxon>
        <taxon>Didymellaceae</taxon>
        <taxon>Epicoccum</taxon>
    </lineage>
</organism>
<dbReference type="OMA" id="KCMEEGT"/>
<dbReference type="GO" id="GO:0030688">
    <property type="term" value="C:preribosome, small subunit precursor"/>
    <property type="evidence" value="ECO:0007669"/>
    <property type="project" value="TreeGrafter"/>
</dbReference>
<feature type="region of interest" description="Disordered" evidence="10">
    <location>
        <begin position="1"/>
        <end position="50"/>
    </location>
</feature>
<evidence type="ECO:0000256" key="5">
    <source>
        <dbReference type="ARBA" id="ARBA00019827"/>
    </source>
</evidence>
<reference evidence="11 12" key="1">
    <citation type="journal article" date="2017" name="Genome Announc.">
        <title>Genome sequence of the saprophytic ascomycete Epicoccum nigrum ICMP 19927 strain isolated from New Zealand.</title>
        <authorList>
            <person name="Fokin M."/>
            <person name="Fleetwood D."/>
            <person name="Weir B.S."/>
            <person name="Villas-Boas S.G."/>
        </authorList>
    </citation>
    <scope>NUCLEOTIDE SEQUENCE [LARGE SCALE GENOMIC DNA]</scope>
    <source>
        <strain evidence="11 12">ICMP 19927</strain>
    </source>
</reference>
<evidence type="ECO:0000313" key="12">
    <source>
        <dbReference type="Proteomes" id="UP000193240"/>
    </source>
</evidence>
<evidence type="ECO:0000256" key="9">
    <source>
        <dbReference type="SAM" id="Coils"/>
    </source>
</evidence>
<name>A0A1Y2M633_EPING</name>
<keyword evidence="7 9" id="KW-0175">Coiled coil</keyword>
<dbReference type="PANTHER" id="PTHR33911">
    <property type="entry name" value="RRNA-PROCESSING PROTEIN EFG1"/>
    <property type="match status" value="1"/>
</dbReference>
<dbReference type="InterPro" id="IPR019310">
    <property type="entry name" value="Efg1"/>
</dbReference>
<evidence type="ECO:0000256" key="8">
    <source>
        <dbReference type="ARBA" id="ARBA00023242"/>
    </source>
</evidence>
<dbReference type="GO" id="GO:0000462">
    <property type="term" value="P:maturation of SSU-rRNA from tricistronic rRNA transcript (SSU-rRNA, 5.8S rRNA, LSU-rRNA)"/>
    <property type="evidence" value="ECO:0007669"/>
    <property type="project" value="TreeGrafter"/>
</dbReference>
<dbReference type="Proteomes" id="UP000193240">
    <property type="component" value="Unassembled WGS sequence"/>
</dbReference>
<evidence type="ECO:0000256" key="2">
    <source>
        <dbReference type="ARBA" id="ARBA00004604"/>
    </source>
</evidence>
<evidence type="ECO:0000256" key="4">
    <source>
        <dbReference type="ARBA" id="ARBA00018689"/>
    </source>
</evidence>
<dbReference type="InParanoid" id="A0A1Y2M633"/>
<dbReference type="GO" id="GO:0005730">
    <property type="term" value="C:nucleolus"/>
    <property type="evidence" value="ECO:0007669"/>
    <property type="project" value="UniProtKB-SubCell"/>
</dbReference>
<dbReference type="PANTHER" id="PTHR33911:SF1">
    <property type="entry name" value="RRNA-PROCESSING PROTEIN EFG1"/>
    <property type="match status" value="1"/>
</dbReference>
<dbReference type="Pfam" id="PF10153">
    <property type="entry name" value="Efg1"/>
    <property type="match status" value="1"/>
</dbReference>
<accession>A0A1Y2M633</accession>
<sequence length="300" mass="33871">MSQKRKHDEASASPELEASNTKKPRSFPGAAKTRHKRPNAAKDADSEYGASANALKNRIRDLKRLLAHVDNVPKHKMSASARIERERELEACEHELEEKTMKARETEYRKKMIGKYHQVRFFDRQKATRILKRTKKELAAAKDDEEKAALQKRVHNAEVDVNYAISYPLMKPYSSLYPTSRKQKSKSSGDDADTNANDKPEETDGPKGDVMVWKLVEQALEEGTLEQLRNSKNREEIPGAPPKKGSSSRAAKTKDAKTKDAKQTPLPKKTYAPLDVPKNRREARAAAREADEDSDGGFFE</sequence>
<dbReference type="AlphaFoldDB" id="A0A1Y2M633"/>
<evidence type="ECO:0000256" key="7">
    <source>
        <dbReference type="ARBA" id="ARBA00023054"/>
    </source>
</evidence>
<comment type="similarity">
    <text evidence="3">Belongs to the EFG1 family.</text>
</comment>
<feature type="compositionally biased region" description="Basic and acidic residues" evidence="10">
    <location>
        <begin position="1"/>
        <end position="10"/>
    </location>
</feature>
<dbReference type="STRING" id="105696.A0A1Y2M633"/>
<evidence type="ECO:0000256" key="6">
    <source>
        <dbReference type="ARBA" id="ARBA00022552"/>
    </source>
</evidence>
<dbReference type="InterPro" id="IPR050786">
    <property type="entry name" value="EFG1_rRNA-proc"/>
</dbReference>